<evidence type="ECO:0000256" key="4">
    <source>
        <dbReference type="PROSITE-ProRule" id="PRU00339"/>
    </source>
</evidence>
<dbReference type="InterPro" id="IPR011990">
    <property type="entry name" value="TPR-like_helical_dom_sf"/>
</dbReference>
<dbReference type="SMART" id="SM00028">
    <property type="entry name" value="TPR"/>
    <property type="match status" value="6"/>
</dbReference>
<dbReference type="GeneID" id="113135385"/>
<dbReference type="InParanoid" id="A0A3Q3LP56"/>
<dbReference type="RefSeq" id="XP_026171172.1">
    <property type="nucleotide sequence ID" value="XM_026315387.2"/>
</dbReference>
<dbReference type="RefSeq" id="XP_026171169.1">
    <property type="nucleotide sequence ID" value="XM_026315384.2"/>
</dbReference>
<comment type="similarity">
    <text evidence="3">Belongs to the IFIT family.</text>
</comment>
<dbReference type="FunCoup" id="A0A3Q3LP56">
    <property type="interactions" value="555"/>
</dbReference>
<reference evidence="5" key="1">
    <citation type="submission" date="2025-08" db="UniProtKB">
        <authorList>
            <consortium name="Ensembl"/>
        </authorList>
    </citation>
    <scope>IDENTIFICATION</scope>
</reference>
<organism evidence="5 6">
    <name type="scientific">Mastacembelus armatus</name>
    <name type="common">zig-zag eel</name>
    <dbReference type="NCBI Taxonomy" id="205130"/>
    <lineage>
        <taxon>Eukaryota</taxon>
        <taxon>Metazoa</taxon>
        <taxon>Chordata</taxon>
        <taxon>Craniata</taxon>
        <taxon>Vertebrata</taxon>
        <taxon>Euteleostomi</taxon>
        <taxon>Actinopterygii</taxon>
        <taxon>Neopterygii</taxon>
        <taxon>Teleostei</taxon>
        <taxon>Neoteleostei</taxon>
        <taxon>Acanthomorphata</taxon>
        <taxon>Anabantaria</taxon>
        <taxon>Synbranchiformes</taxon>
        <taxon>Mastacembelidae</taxon>
        <taxon>Mastacembelus</taxon>
    </lineage>
</organism>
<dbReference type="PROSITE" id="PS50005">
    <property type="entry name" value="TPR"/>
    <property type="match status" value="2"/>
</dbReference>
<dbReference type="STRING" id="205130.ENSMAMP00000015978"/>
<evidence type="ECO:0000256" key="1">
    <source>
        <dbReference type="ARBA" id="ARBA00022737"/>
    </source>
</evidence>
<dbReference type="GO" id="GO:0005829">
    <property type="term" value="C:cytosol"/>
    <property type="evidence" value="ECO:0007669"/>
    <property type="project" value="TreeGrafter"/>
</dbReference>
<evidence type="ECO:0000256" key="2">
    <source>
        <dbReference type="ARBA" id="ARBA00022803"/>
    </source>
</evidence>
<accession>A0A3Q3LP56</accession>
<dbReference type="Pfam" id="PF13181">
    <property type="entry name" value="TPR_8"/>
    <property type="match status" value="1"/>
</dbReference>
<evidence type="ECO:0000313" key="5">
    <source>
        <dbReference type="Ensembl" id="ENSMAMP00000015978.1"/>
    </source>
</evidence>
<dbReference type="FunFam" id="1.25.40.10:FF:000032">
    <property type="entry name" value="Interferon-induced protein with tetratricopeptide repeats 5"/>
    <property type="match status" value="1"/>
</dbReference>
<dbReference type="AlphaFoldDB" id="A0A3Q3LP56"/>
<proteinExistence type="inferred from homology"/>
<sequence length="493" mass="56543">MSDGHSALSSRLQQLQSRFTWDLRKEDMDLENLSTRLQDHIELQLGQPGAVARSYSFLAYVRYIQNQPQEAESLLIQSEKTTRECYGEDREQRLIVTYGDLAWLKYHTGDYMQSQTYWQRVEDILLKYPTGSSALLHPEVYGEKAWTYLKFSRSYYPKALEFFCKALELQPDDCEWNAGYAIALYRTESGGSETSQQSEESPATKQLRRALEINPDDGVLLSMLALKLNPHQEAESLVERALKLGSDNPHVIRYIAKYFRNKGDVERAIDLLNRALKKTSQSAFIHHQLALCYKSKKSPANTSTNPKHWRRLCIQHLEEAVKIRPSFVLAMVDLAVLHGEEKDLDRAEKWFQQVLQMLPGSEKSICQGFHKHYADFQFYHNRNMDKAIDHYTQGLLLTPGTRNGKQCAKKLKQIAERRTLENRNDAEAYSVLGLVAKVEGKKKEAAEFYDKALDCDGNNDKYLTALCELRMELQEAAEDTSALSSFTATAQVL</sequence>
<feature type="repeat" description="TPR" evidence="4">
    <location>
        <begin position="328"/>
        <end position="361"/>
    </location>
</feature>
<dbReference type="Ensembl" id="ENSMAMT00000016413.2">
    <property type="protein sequence ID" value="ENSMAMP00000015978.1"/>
    <property type="gene ID" value="ENSMAMG00000010833.2"/>
</dbReference>
<dbReference type="Gene3D" id="1.25.40.10">
    <property type="entry name" value="Tetratricopeptide repeat domain"/>
    <property type="match status" value="3"/>
</dbReference>
<evidence type="ECO:0000256" key="3">
    <source>
        <dbReference type="ARBA" id="ARBA00038336"/>
    </source>
</evidence>
<dbReference type="GeneTree" id="ENSGT00950000182946"/>
<protein>
    <submittedName>
        <fullName evidence="5">Interferon-induced protein with tetratricopeptide repeats 12</fullName>
    </submittedName>
</protein>
<dbReference type="Proteomes" id="UP000261640">
    <property type="component" value="Unplaced"/>
</dbReference>
<name>A0A3Q3LP56_9TELE</name>
<dbReference type="OrthoDB" id="10043504at2759"/>
<reference evidence="5" key="2">
    <citation type="submission" date="2025-09" db="UniProtKB">
        <authorList>
            <consortium name="Ensembl"/>
        </authorList>
    </citation>
    <scope>IDENTIFICATION</scope>
</reference>
<dbReference type="InterPro" id="IPR019734">
    <property type="entry name" value="TPR_rpt"/>
</dbReference>
<dbReference type="PANTHER" id="PTHR10271:SF29">
    <property type="entry name" value="INTERFERON-INDUCED PROTEIN WITH TETRATRICOPEPTIDE REPEATS-RELATED"/>
    <property type="match status" value="1"/>
</dbReference>
<dbReference type="GO" id="GO:0051607">
    <property type="term" value="P:defense response to virus"/>
    <property type="evidence" value="ECO:0007669"/>
    <property type="project" value="TreeGrafter"/>
</dbReference>
<evidence type="ECO:0000313" key="6">
    <source>
        <dbReference type="Proteomes" id="UP000261640"/>
    </source>
</evidence>
<keyword evidence="2 4" id="KW-0802">TPR repeat</keyword>
<dbReference type="SUPFAM" id="SSF48452">
    <property type="entry name" value="TPR-like"/>
    <property type="match status" value="3"/>
</dbReference>
<keyword evidence="1" id="KW-0677">Repeat</keyword>
<dbReference type="Pfam" id="PF13432">
    <property type="entry name" value="TPR_16"/>
    <property type="match status" value="1"/>
</dbReference>
<dbReference type="PANTHER" id="PTHR10271">
    <property type="entry name" value="INTERFERON-INDUCED PROTEIN WITH TETRATRICOPEPTIDE REPEATS"/>
    <property type="match status" value="1"/>
</dbReference>
<feature type="repeat" description="TPR" evidence="4">
    <location>
        <begin position="426"/>
        <end position="459"/>
    </location>
</feature>
<keyword evidence="6" id="KW-1185">Reference proteome</keyword>